<keyword evidence="4 5" id="KW-0067">ATP-binding</keyword>
<feature type="domain" description="Helicase C-terminal" evidence="7">
    <location>
        <begin position="260"/>
        <end position="428"/>
    </location>
</feature>
<dbReference type="InterPro" id="IPR014001">
    <property type="entry name" value="Helicase_ATP-bd"/>
</dbReference>
<gene>
    <name evidence="8" type="ORF">J8273_4582</name>
</gene>
<dbReference type="InterPro" id="IPR000629">
    <property type="entry name" value="RNA-helicase_DEAD-box_CS"/>
</dbReference>
<evidence type="ECO:0000256" key="3">
    <source>
        <dbReference type="ARBA" id="ARBA00022806"/>
    </source>
</evidence>
<dbReference type="Pfam" id="PF00271">
    <property type="entry name" value="Helicase_C"/>
    <property type="match status" value="1"/>
</dbReference>
<dbReference type="InterPro" id="IPR044742">
    <property type="entry name" value="DEAD/DEAH_RhlB"/>
</dbReference>
<dbReference type="Gene3D" id="3.40.50.300">
    <property type="entry name" value="P-loop containing nucleotide triphosphate hydrolases"/>
    <property type="match status" value="2"/>
</dbReference>
<keyword evidence="1 5" id="KW-0547">Nucleotide-binding</keyword>
<dbReference type="GO" id="GO:0005524">
    <property type="term" value="F:ATP binding"/>
    <property type="evidence" value="ECO:0007669"/>
    <property type="project" value="UniProtKB-KW"/>
</dbReference>
<name>A0A8J6E439_9EUKA</name>
<evidence type="ECO:0000256" key="1">
    <source>
        <dbReference type="ARBA" id="ARBA00022741"/>
    </source>
</evidence>
<dbReference type="CDD" id="cd18787">
    <property type="entry name" value="SF2_C_DEAD"/>
    <property type="match status" value="1"/>
</dbReference>
<dbReference type="InterPro" id="IPR001650">
    <property type="entry name" value="Helicase_C-like"/>
</dbReference>
<keyword evidence="2 5" id="KW-0378">Hydrolase</keyword>
<comment type="caution">
    <text evidence="8">The sequence shown here is derived from an EMBL/GenBank/DDBJ whole genome shotgun (WGS) entry which is preliminary data.</text>
</comment>
<dbReference type="Pfam" id="PF00270">
    <property type="entry name" value="DEAD"/>
    <property type="match status" value="1"/>
</dbReference>
<dbReference type="EMBL" id="JAHDYR010000019">
    <property type="protein sequence ID" value="KAG9393982.1"/>
    <property type="molecule type" value="Genomic_DNA"/>
</dbReference>
<organism evidence="8 9">
    <name type="scientific">Carpediemonas membranifera</name>
    <dbReference type="NCBI Taxonomy" id="201153"/>
    <lineage>
        <taxon>Eukaryota</taxon>
        <taxon>Metamonada</taxon>
        <taxon>Carpediemonas-like organisms</taxon>
        <taxon>Carpediemonas</taxon>
    </lineage>
</organism>
<evidence type="ECO:0000259" key="7">
    <source>
        <dbReference type="PROSITE" id="PS51194"/>
    </source>
</evidence>
<dbReference type="CDD" id="cd00268">
    <property type="entry name" value="DEADc"/>
    <property type="match status" value="1"/>
</dbReference>
<evidence type="ECO:0000313" key="9">
    <source>
        <dbReference type="Proteomes" id="UP000717585"/>
    </source>
</evidence>
<dbReference type="PROSITE" id="PS00039">
    <property type="entry name" value="DEAD_ATP_HELICASE"/>
    <property type="match status" value="1"/>
</dbReference>
<evidence type="ECO:0000256" key="2">
    <source>
        <dbReference type="ARBA" id="ARBA00022801"/>
    </source>
</evidence>
<dbReference type="GO" id="GO:0005829">
    <property type="term" value="C:cytosol"/>
    <property type="evidence" value="ECO:0007669"/>
    <property type="project" value="TreeGrafter"/>
</dbReference>
<dbReference type="PANTHER" id="PTHR47959">
    <property type="entry name" value="ATP-DEPENDENT RNA HELICASE RHLE-RELATED"/>
    <property type="match status" value="1"/>
</dbReference>
<evidence type="ECO:0000313" key="8">
    <source>
        <dbReference type="EMBL" id="KAG9393982.1"/>
    </source>
</evidence>
<dbReference type="SUPFAM" id="SSF52540">
    <property type="entry name" value="P-loop containing nucleoside triphosphate hydrolases"/>
    <property type="match status" value="1"/>
</dbReference>
<dbReference type="InterPro" id="IPR050079">
    <property type="entry name" value="DEAD_box_RNA_helicase"/>
</dbReference>
<dbReference type="OrthoDB" id="10261904at2759"/>
<protein>
    <submittedName>
        <fullName evidence="8">DEAD/DEAH box helicase</fullName>
    </submittedName>
</protein>
<feature type="domain" description="Helicase ATP-binding" evidence="6">
    <location>
        <begin position="34"/>
        <end position="232"/>
    </location>
</feature>
<proteinExistence type="inferred from homology"/>
<dbReference type="InterPro" id="IPR011545">
    <property type="entry name" value="DEAD/DEAH_box_helicase_dom"/>
</dbReference>
<comment type="similarity">
    <text evidence="5">Belongs to the DEAD box helicase family.</text>
</comment>
<dbReference type="AlphaFoldDB" id="A0A8J6E439"/>
<accession>A0A8J6E439</accession>
<dbReference type="SMART" id="SM00490">
    <property type="entry name" value="HELICc"/>
    <property type="match status" value="1"/>
</dbReference>
<dbReference type="InterPro" id="IPR027417">
    <property type="entry name" value="P-loop_NTPase"/>
</dbReference>
<dbReference type="Proteomes" id="UP000717585">
    <property type="component" value="Unassembled WGS sequence"/>
</dbReference>
<dbReference type="GO" id="GO:0003676">
    <property type="term" value="F:nucleic acid binding"/>
    <property type="evidence" value="ECO:0007669"/>
    <property type="project" value="InterPro"/>
</dbReference>
<dbReference type="GO" id="GO:0016787">
    <property type="term" value="F:hydrolase activity"/>
    <property type="evidence" value="ECO:0007669"/>
    <property type="project" value="UniProtKB-KW"/>
</dbReference>
<dbReference type="SMART" id="SM00487">
    <property type="entry name" value="DEXDc"/>
    <property type="match status" value="1"/>
</dbReference>
<keyword evidence="3 5" id="KW-0347">Helicase</keyword>
<evidence type="ECO:0000256" key="4">
    <source>
        <dbReference type="ARBA" id="ARBA00022840"/>
    </source>
</evidence>
<dbReference type="PROSITE" id="PS51192">
    <property type="entry name" value="HELICASE_ATP_BIND_1"/>
    <property type="match status" value="1"/>
</dbReference>
<evidence type="ECO:0000259" key="6">
    <source>
        <dbReference type="PROSITE" id="PS51192"/>
    </source>
</evidence>
<dbReference type="PROSITE" id="PS51194">
    <property type="entry name" value="HELICASE_CTER"/>
    <property type="match status" value="1"/>
</dbReference>
<dbReference type="PANTHER" id="PTHR47959:SF24">
    <property type="entry name" value="ATP-DEPENDENT RNA HELICASE"/>
    <property type="match status" value="1"/>
</dbReference>
<dbReference type="GO" id="GO:0003724">
    <property type="term" value="F:RNA helicase activity"/>
    <property type="evidence" value="ECO:0007669"/>
    <property type="project" value="TreeGrafter"/>
</dbReference>
<reference evidence="8" key="1">
    <citation type="submission" date="2021-05" db="EMBL/GenBank/DDBJ databases">
        <title>A free-living protist that lacks canonical eukaryotic 1 DNA replication and segregation systems.</title>
        <authorList>
            <person name="Salas-Leiva D.E."/>
            <person name="Tromer E.C."/>
            <person name="Curtis B.A."/>
            <person name="Jerlstrom-Hultqvist J."/>
            <person name="Kolisko M."/>
            <person name="Yi Z."/>
            <person name="Salas-Leiva J.S."/>
            <person name="Gallot-Lavallee L."/>
            <person name="Kops G.J.P.L."/>
            <person name="Archibald J.M."/>
            <person name="Simpson A.G.B."/>
            <person name="Roger A.J."/>
        </authorList>
    </citation>
    <scope>NUCLEOTIDE SEQUENCE</scope>
    <source>
        <strain evidence="8">BICM</strain>
    </source>
</reference>
<keyword evidence="9" id="KW-1185">Reference proteome</keyword>
<sequence length="475" mass="52614">MTKTFLETGLTASLASVLDSIGWNNATGIQSEAIPLLLQGKDVIAQAETGSGKTGAFMLPIIDEMIQLDDYLHRNHVFSALVISPTRELAHQIVSEAQRMITAAGEKIRVLGVIGGESEHLQKRAFIDTSRRPQIVVATPGRLLDILSGDDWKDVRDSYLKNLKHVVLDEADKLFESDFVGTIGQILDVARDAKIGAGIETGQDWQTALFSATMSTGVTQISTVAKMKKGTVRVSVTATHTTEALIQQWMLVPIDLKDLYLIQFLRKQDTAKKVIIFVNTKLQSNRLSFLINNYWGFEEDNTIDLPDLNDTEAPRGKWRAVPLNGSMNQATRTTRFRRFIDGTANVLVATDVASRGLDTIVDIVVNYELPASSKVYVHRIGRTARAGRHGMAMSLVSQYDGHQFIQIENGLANKEQLHQVDRTPADAMDAAMVEHLKVAKNDTMTQLRDLGLDKVQDKKKGKIVKNKGKRGPKRM</sequence>
<evidence type="ECO:0000256" key="5">
    <source>
        <dbReference type="RuleBase" id="RU000492"/>
    </source>
</evidence>